<proteinExistence type="predicted"/>
<evidence type="ECO:0000256" key="2">
    <source>
        <dbReference type="SAM" id="Phobius"/>
    </source>
</evidence>
<feature type="transmembrane region" description="Helical" evidence="2">
    <location>
        <begin position="506"/>
        <end position="529"/>
    </location>
</feature>
<feature type="transmembrane region" description="Helical" evidence="2">
    <location>
        <begin position="574"/>
        <end position="599"/>
    </location>
</feature>
<evidence type="ECO:0000313" key="3">
    <source>
        <dbReference type="EMBL" id="CAK9090784.1"/>
    </source>
</evidence>
<dbReference type="EMBL" id="CAXAMN010024895">
    <property type="protein sequence ID" value="CAK9090784.1"/>
    <property type="molecule type" value="Genomic_DNA"/>
</dbReference>
<evidence type="ECO:0000313" key="4">
    <source>
        <dbReference type="Proteomes" id="UP001642484"/>
    </source>
</evidence>
<feature type="transmembrane region" description="Helical" evidence="2">
    <location>
        <begin position="475"/>
        <end position="494"/>
    </location>
</feature>
<dbReference type="InterPro" id="IPR011701">
    <property type="entry name" value="MFS"/>
</dbReference>
<accession>A0ABP0QS39</accession>
<feature type="compositionally biased region" description="Basic and acidic residues" evidence="1">
    <location>
        <begin position="137"/>
        <end position="146"/>
    </location>
</feature>
<feature type="transmembrane region" description="Helical" evidence="2">
    <location>
        <begin position="784"/>
        <end position="802"/>
    </location>
</feature>
<dbReference type="InterPro" id="IPR036259">
    <property type="entry name" value="MFS_trans_sf"/>
</dbReference>
<feature type="transmembrane region" description="Helical" evidence="2">
    <location>
        <begin position="755"/>
        <end position="777"/>
    </location>
</feature>
<reference evidence="3 4" key="1">
    <citation type="submission" date="2024-02" db="EMBL/GenBank/DDBJ databases">
        <authorList>
            <person name="Chen Y."/>
            <person name="Shah S."/>
            <person name="Dougan E. K."/>
            <person name="Thang M."/>
            <person name="Chan C."/>
        </authorList>
    </citation>
    <scope>NUCLEOTIDE SEQUENCE [LARGE SCALE GENOMIC DNA]</scope>
</reference>
<feature type="transmembrane region" description="Helical" evidence="2">
    <location>
        <begin position="223"/>
        <end position="241"/>
    </location>
</feature>
<dbReference type="SUPFAM" id="SSF103473">
    <property type="entry name" value="MFS general substrate transporter"/>
    <property type="match status" value="2"/>
</dbReference>
<feature type="transmembrane region" description="Helical" evidence="2">
    <location>
        <begin position="289"/>
        <end position="310"/>
    </location>
</feature>
<feature type="transmembrane region" description="Helical" evidence="2">
    <location>
        <begin position="879"/>
        <end position="903"/>
    </location>
</feature>
<evidence type="ECO:0000256" key="1">
    <source>
        <dbReference type="SAM" id="MobiDB-lite"/>
    </source>
</evidence>
<dbReference type="Proteomes" id="UP001642484">
    <property type="component" value="Unassembled WGS sequence"/>
</dbReference>
<keyword evidence="4" id="KW-1185">Reference proteome</keyword>
<feature type="region of interest" description="Disordered" evidence="1">
    <location>
        <begin position="119"/>
        <end position="146"/>
    </location>
</feature>
<feature type="transmembrane region" description="Helical" evidence="2">
    <location>
        <begin position="404"/>
        <end position="425"/>
    </location>
</feature>
<keyword evidence="2" id="KW-1133">Transmembrane helix</keyword>
<keyword evidence="2" id="KW-0812">Transmembrane</keyword>
<dbReference type="Pfam" id="PF07690">
    <property type="entry name" value="MFS_1"/>
    <property type="match status" value="1"/>
</dbReference>
<evidence type="ECO:0008006" key="5">
    <source>
        <dbReference type="Google" id="ProtNLM"/>
    </source>
</evidence>
<keyword evidence="2" id="KW-0472">Membrane</keyword>
<feature type="transmembrane region" description="Helical" evidence="2">
    <location>
        <begin position="541"/>
        <end position="562"/>
    </location>
</feature>
<gene>
    <name evidence="3" type="ORF">CCMP2556_LOCUS43594</name>
</gene>
<comment type="caution">
    <text evidence="3">The sequence shown here is derived from an EMBL/GenBank/DDBJ whole genome shotgun (WGS) entry which is preliminary data.</text>
</comment>
<feature type="transmembrane region" description="Helical" evidence="2">
    <location>
        <begin position="247"/>
        <end position="268"/>
    </location>
</feature>
<feature type="transmembrane region" description="Helical" evidence="2">
    <location>
        <begin position="195"/>
        <end position="216"/>
    </location>
</feature>
<protein>
    <recommendedName>
        <fullName evidence="5">ADP,ATP carrier protein</fullName>
    </recommendedName>
</protein>
<dbReference type="Gene3D" id="1.20.1250.20">
    <property type="entry name" value="MFS general substrate transporter like domains"/>
    <property type="match status" value="2"/>
</dbReference>
<organism evidence="3 4">
    <name type="scientific">Durusdinium trenchii</name>
    <dbReference type="NCBI Taxonomy" id="1381693"/>
    <lineage>
        <taxon>Eukaryota</taxon>
        <taxon>Sar</taxon>
        <taxon>Alveolata</taxon>
        <taxon>Dinophyceae</taxon>
        <taxon>Suessiales</taxon>
        <taxon>Symbiodiniaceae</taxon>
        <taxon>Durusdinium</taxon>
    </lineage>
</organism>
<feature type="transmembrane region" description="Helical" evidence="2">
    <location>
        <begin position="43"/>
        <end position="62"/>
    </location>
</feature>
<feature type="transmembrane region" description="Helical" evidence="2">
    <location>
        <begin position="650"/>
        <end position="668"/>
    </location>
</feature>
<feature type="transmembrane region" description="Helical" evidence="2">
    <location>
        <begin position="316"/>
        <end position="335"/>
    </location>
</feature>
<feature type="transmembrane region" description="Helical" evidence="2">
    <location>
        <begin position="74"/>
        <end position="96"/>
    </location>
</feature>
<name>A0ABP0QS39_9DINO</name>
<feature type="transmembrane region" description="Helical" evidence="2">
    <location>
        <begin position="437"/>
        <end position="454"/>
    </location>
</feature>
<sequence length="920" mass="99549">MMLLSQVAAFCLSLPQVPLLVMWGKFTPKSEMSFWMVLTQCARQGGVIAGPAVFALVSVIVSQGGRTQLAPCSLMAWAIFAQVIFGLFSIVLNSMVLPQLPPDLMTDPLGPIGVRPPLDPLSSPKKVPKPDGATTVDPERPPRSVEALERSQRREVVWGMIIYGFARYFVTTSIQMGTLMLLEVSYGLSAELSGAIFTVMCLSGFAVSGLASAVISRQVIDESALFLACNAVALLGVIFFFDFGTGAFGLLFATTVVYSCASLSNGIAEGWASRAAQEGTDFSNEAYRTLSMSLSYLASFMASVVARAFLDLGGRNLYAALQLVMVTLSTIIATCRKQQSHTEWQGIGQGGLNSVEHSEITRLNERREPARSGGAPALKAAVDWLSGGSLLAAKKERDGSSSMATLGLPALAGCTLHFGFVPFVVEHAHVSFTLTTWLAVGFVYVVFLVHELYANRVQPVLVSHRGNSLRFQSALLFRWFSNFLNDAMLLPITLDFATSMGQTASMSGFFISCSLFASVLGVVMGQWIVNESAWDQQRARALILWSPVLYTVVLLLEAALSNGAAQLSVSSKQVVFWVMILLSQVAAFAPSLAYVPLMVMWGKFTPKKEMSFWSVLTQCARQGGFLVGPAVFALLSLAVKRSQPMAPPSLMAWVLLAQAMFGLLSALVNSMILPLAVSGVSPPDDDTEDTLFSPNAVDTERVELPVECLELSKRQKVVQGMLFYAFERQFVVTSIEVSTIMLLEVSYHWSVELSGTIFTAVSTSSLSFVFISSALMSKQVFQESMVFMACNCIALLGVIFLFDFRQLGAFGLLLADALVYGCATVSNGLAEGWASRAAEEKTDFSTEVYRTWNMALVCGARSLAPTVARSLLDYGGRNVYAALQLVMVALGTLTVYKTVALVWELNSAPLNHKKPAEKLS</sequence>